<feature type="non-terminal residue" evidence="1">
    <location>
        <position position="124"/>
    </location>
</feature>
<proteinExistence type="predicted"/>
<dbReference type="InterPro" id="IPR016187">
    <property type="entry name" value="CTDL_fold"/>
</dbReference>
<reference evidence="1" key="2">
    <citation type="submission" date="2016-06" db="EMBL/GenBank/DDBJ databases">
        <title>The genome of a short-lived fish provides insights into sex chromosome evolution and the genetic control of aging.</title>
        <authorList>
            <person name="Reichwald K."/>
            <person name="Felder M."/>
            <person name="Petzold A."/>
            <person name="Koch P."/>
            <person name="Groth M."/>
            <person name="Platzer M."/>
        </authorList>
    </citation>
    <scope>NUCLEOTIDE SEQUENCE</scope>
    <source>
        <tissue evidence="1">Brain</tissue>
    </source>
</reference>
<protein>
    <submittedName>
        <fullName evidence="1">Si:dkey-14d8.20</fullName>
    </submittedName>
</protein>
<dbReference type="SUPFAM" id="SSF56436">
    <property type="entry name" value="C-type lectin-like"/>
    <property type="match status" value="1"/>
</dbReference>
<evidence type="ECO:0000313" key="1">
    <source>
        <dbReference type="EMBL" id="SBP02999.1"/>
    </source>
</evidence>
<gene>
    <name evidence="1" type="primary">SI:DKEY-14D8.20</name>
</gene>
<reference evidence="1" key="1">
    <citation type="submission" date="2016-05" db="EMBL/GenBank/DDBJ databases">
        <authorList>
            <person name="Lavstsen T."/>
            <person name="Jespersen J.S."/>
        </authorList>
    </citation>
    <scope>NUCLEOTIDE SEQUENCE</scope>
    <source>
        <tissue evidence="1">Brain</tissue>
    </source>
</reference>
<dbReference type="Gene3D" id="3.10.100.10">
    <property type="entry name" value="Mannose-Binding Protein A, subunit A"/>
    <property type="match status" value="1"/>
</dbReference>
<name>A0A1A7WBW7_9TELE</name>
<dbReference type="EMBL" id="HADW01001599">
    <property type="protein sequence ID" value="SBP02999.1"/>
    <property type="molecule type" value="Transcribed_RNA"/>
</dbReference>
<feature type="non-terminal residue" evidence="1">
    <location>
        <position position="1"/>
    </location>
</feature>
<accession>A0A1A7WBW7</accession>
<dbReference type="CDD" id="cd00037">
    <property type="entry name" value="CLECT"/>
    <property type="match status" value="1"/>
</dbReference>
<sequence length="124" mass="13672">GVFDNVLKKKCCKKDKPNCSGCCGHNCQDTSDITVTTALPFKIQLDKPCRIYNSSTGSNNIGETGETGTSLKPHFDERSWIEALKHCRSFNSSLAEITNQTNDELSALLQMETELQDGAWIGLE</sequence>
<dbReference type="AlphaFoldDB" id="A0A1A7WBW7"/>
<dbReference type="InterPro" id="IPR016186">
    <property type="entry name" value="C-type_lectin-like/link_sf"/>
</dbReference>
<organism evidence="1">
    <name type="scientific">Iconisemion striatum</name>
    <dbReference type="NCBI Taxonomy" id="60296"/>
    <lineage>
        <taxon>Eukaryota</taxon>
        <taxon>Metazoa</taxon>
        <taxon>Chordata</taxon>
        <taxon>Craniata</taxon>
        <taxon>Vertebrata</taxon>
        <taxon>Euteleostomi</taxon>
        <taxon>Actinopterygii</taxon>
        <taxon>Neopterygii</taxon>
        <taxon>Teleostei</taxon>
        <taxon>Neoteleostei</taxon>
        <taxon>Acanthomorphata</taxon>
        <taxon>Ovalentaria</taxon>
        <taxon>Atherinomorphae</taxon>
        <taxon>Cyprinodontiformes</taxon>
        <taxon>Nothobranchiidae</taxon>
        <taxon>Iconisemion</taxon>
    </lineage>
</organism>